<name>A0A0F7FHS9_9CREN</name>
<dbReference type="Gene3D" id="3.50.50.60">
    <property type="entry name" value="FAD/NAD(P)-binding domain"/>
    <property type="match status" value="1"/>
</dbReference>
<keyword evidence="2" id="KW-1185">Reference proteome</keyword>
<dbReference type="RefSeq" id="WP_052884321.1">
    <property type="nucleotide sequence ID" value="NZ_CP009961.1"/>
</dbReference>
<accession>A0A0F7FHS9</accession>
<dbReference type="PANTHER" id="PTHR42685:SF18">
    <property type="entry name" value="DIGERANYLGERANYLGLYCEROPHOSPHOLIPID REDUCTASE"/>
    <property type="match status" value="1"/>
</dbReference>
<dbReference type="KEGG" id="thf:MA03_05565"/>
<evidence type="ECO:0008006" key="3">
    <source>
        <dbReference type="Google" id="ProtNLM"/>
    </source>
</evidence>
<dbReference type="InterPro" id="IPR050407">
    <property type="entry name" value="Geranylgeranyl_reductase"/>
</dbReference>
<dbReference type="OrthoDB" id="46008at2157"/>
<sequence length="384" mass="42951">MKPEVIVLGAGSAGLQAARNILERTNLDILVIEEHARIGYPEHCTGLISLNGVKNALRVPLQNLAVNYIHGAYIYSPSGIRLLVARTEPVAVVINRPLYEYMLYKLVADRVKFVLGVKASLANGKVYFRDTTLKPSFIVDARGLQSLTSRRPEARKHVIPALQFDMSARLEEYKYVHVFLGDQFSKGFFAWAVPLDDNRVRIGLASKGNVLLRLKTLANRLEKITNGIIKPTSRLRVLGGAVYTGGLADQVSGTVYYVGDSAGQTKPTTGGGLVYHSYASLYLAEALAKNSQAHYDYSIRRLLGREIKRQLLLRRLLDGMNDKELNELFLVLKRINGEELVSKYGDMDVQTSLLRKLGMELMKREPLFYLRAIPLLFNLLVAQF</sequence>
<proteinExistence type="predicted"/>
<dbReference type="PANTHER" id="PTHR42685">
    <property type="entry name" value="GERANYLGERANYL DIPHOSPHATE REDUCTASE"/>
    <property type="match status" value="1"/>
</dbReference>
<dbReference type="STRING" id="1550241.MA03_05565"/>
<protein>
    <recommendedName>
        <fullName evidence="3">NAD(P)/FAD-dependent oxidoreductase</fullName>
    </recommendedName>
</protein>
<dbReference type="AlphaFoldDB" id="A0A0F7FHS9"/>
<dbReference type="InterPro" id="IPR036188">
    <property type="entry name" value="FAD/NAD-bd_sf"/>
</dbReference>
<reference evidence="1 2" key="1">
    <citation type="journal article" date="2015" name="Stand. Genomic Sci.">
        <title>Complete genome sequence of and proposal of Thermofilum uzonense sp. nov. a novel hyperthermophilic crenarchaeon and emended description of the genus Thermofilum.</title>
        <authorList>
            <person name="Toshchakov S.V."/>
            <person name="Korzhenkov A.A."/>
            <person name="Samarov N.I."/>
            <person name="Mazunin I.O."/>
            <person name="Mozhey O.I."/>
            <person name="Shmyr I.S."/>
            <person name="Derbikova K.S."/>
            <person name="Taranov E.A."/>
            <person name="Dominova I.N."/>
            <person name="Bonch-Osmolovskaya E.A."/>
            <person name="Patrushev M.V."/>
            <person name="Podosokorskaya O.A."/>
            <person name="Kublanov I.V."/>
        </authorList>
    </citation>
    <scope>NUCLEOTIDE SEQUENCE [LARGE SCALE GENOMIC DNA]</scope>
    <source>
        <strain evidence="1 2">1807-2</strain>
    </source>
</reference>
<evidence type="ECO:0000313" key="2">
    <source>
        <dbReference type="Proteomes" id="UP000067434"/>
    </source>
</evidence>
<dbReference type="HOGENOM" id="CLU_024648_0_1_2"/>
<dbReference type="Pfam" id="PF05834">
    <property type="entry name" value="Lycopene_cycl"/>
    <property type="match status" value="1"/>
</dbReference>
<dbReference type="GeneID" id="25401678"/>
<dbReference type="PRINTS" id="PR00420">
    <property type="entry name" value="RNGMNOXGNASE"/>
</dbReference>
<organism evidence="1 2">
    <name type="scientific">Infirmifilum uzonense</name>
    <dbReference type="NCBI Taxonomy" id="1550241"/>
    <lineage>
        <taxon>Archaea</taxon>
        <taxon>Thermoproteota</taxon>
        <taxon>Thermoprotei</taxon>
        <taxon>Thermofilales</taxon>
        <taxon>Thermofilaceae</taxon>
        <taxon>Infirmifilum</taxon>
    </lineage>
</organism>
<dbReference type="SUPFAM" id="SSF51905">
    <property type="entry name" value="FAD/NAD(P)-binding domain"/>
    <property type="match status" value="1"/>
</dbReference>
<dbReference type="Gene3D" id="3.30.9.10">
    <property type="entry name" value="D-Amino Acid Oxidase, subunit A, domain 2"/>
    <property type="match status" value="1"/>
</dbReference>
<dbReference type="Proteomes" id="UP000067434">
    <property type="component" value="Chromosome"/>
</dbReference>
<evidence type="ECO:0000313" key="1">
    <source>
        <dbReference type="EMBL" id="AKG38837.1"/>
    </source>
</evidence>
<gene>
    <name evidence="1" type="ORF">MA03_05565</name>
</gene>
<dbReference type="PATRIC" id="fig|1550241.5.peg.1166"/>
<dbReference type="EMBL" id="CP009961">
    <property type="protein sequence ID" value="AKG38837.1"/>
    <property type="molecule type" value="Genomic_DNA"/>
</dbReference>